<comment type="caution">
    <text evidence="2">The sequence shown here is derived from an EMBL/GenBank/DDBJ whole genome shotgun (WGS) entry which is preliminary data.</text>
</comment>
<dbReference type="EMBL" id="PEBX01000005">
    <property type="protein sequence ID" value="PTQ57590.1"/>
    <property type="molecule type" value="Genomic_DNA"/>
</dbReference>
<name>A0A2R6Y4H8_9BACL</name>
<feature type="transmembrane region" description="Helical" evidence="1">
    <location>
        <begin position="129"/>
        <end position="150"/>
    </location>
</feature>
<reference evidence="3" key="1">
    <citation type="journal article" date="2018" name="Sci. Rep.">
        <title>Lignite coal burning seam in the remote Altai Mountains harbors a hydrogen-driven thermophilic microbial community.</title>
        <authorList>
            <person name="Kadnikov V.V."/>
            <person name="Mardanov A.V."/>
            <person name="Ivasenko D.A."/>
            <person name="Antsiferov D.V."/>
            <person name="Beletsky A.V."/>
            <person name="Karnachuk O.V."/>
            <person name="Ravin N.V."/>
        </authorList>
    </citation>
    <scope>NUCLEOTIDE SEQUENCE [LARGE SCALE GENOMIC DNA]</scope>
</reference>
<proteinExistence type="predicted"/>
<keyword evidence="1" id="KW-1133">Transmembrane helix</keyword>
<evidence type="ECO:0000313" key="3">
    <source>
        <dbReference type="Proteomes" id="UP000244338"/>
    </source>
</evidence>
<dbReference type="Proteomes" id="UP000244338">
    <property type="component" value="Unassembled WGS sequence"/>
</dbReference>
<keyword evidence="1" id="KW-0812">Transmembrane</keyword>
<organism evidence="2 3">
    <name type="scientific">Candidatus Carbonibacillus altaicus</name>
    <dbReference type="NCBI Taxonomy" id="2163959"/>
    <lineage>
        <taxon>Bacteria</taxon>
        <taxon>Bacillati</taxon>
        <taxon>Bacillota</taxon>
        <taxon>Bacilli</taxon>
        <taxon>Bacillales</taxon>
        <taxon>Candidatus Carbonibacillus</taxon>
    </lineage>
</organism>
<feature type="transmembrane region" description="Helical" evidence="1">
    <location>
        <begin position="50"/>
        <end position="71"/>
    </location>
</feature>
<feature type="transmembrane region" description="Helical" evidence="1">
    <location>
        <begin position="208"/>
        <end position="227"/>
    </location>
</feature>
<evidence type="ECO:0000256" key="1">
    <source>
        <dbReference type="SAM" id="Phobius"/>
    </source>
</evidence>
<keyword evidence="1" id="KW-0472">Membrane</keyword>
<feature type="transmembrane region" description="Helical" evidence="1">
    <location>
        <begin position="91"/>
        <end position="117"/>
    </location>
</feature>
<feature type="transmembrane region" description="Helical" evidence="1">
    <location>
        <begin position="20"/>
        <end position="38"/>
    </location>
</feature>
<gene>
    <name evidence="2" type="ORF">BSOLF_1294</name>
</gene>
<protein>
    <submittedName>
        <fullName evidence="2">Uncharacterized protein</fullName>
    </submittedName>
</protein>
<sequence length="235" mass="26718">MGRRMTFPPLWLDLRTMGWNFSFPLVAHLGIVLYLYLGQGGRVGMLTEKTILGTIGLWSPLLITFWIVGLYQDWFESDGKEALLALPYKSWAFGIGRVLRTTALYGFFVWGITRLLFLFSSDRGVSQMWWTILAASILFFAALAFFTVALTRRLVFTYMLVAVFSLGEWVRVYSTSLRVGYSVPSDRTVAFNPFQAASPLPGANPLRVALILFIVSLLLLFLGQLFVNRREYLLK</sequence>
<accession>A0A2R6Y4H8</accession>
<evidence type="ECO:0000313" key="2">
    <source>
        <dbReference type="EMBL" id="PTQ57590.1"/>
    </source>
</evidence>
<dbReference type="AlphaFoldDB" id="A0A2R6Y4H8"/>